<keyword evidence="8" id="KW-0547">Nucleotide-binding</keyword>
<feature type="transmembrane region" description="Helical" evidence="6">
    <location>
        <begin position="213"/>
        <end position="233"/>
    </location>
</feature>
<dbReference type="PANTHER" id="PTHR19241">
    <property type="entry name" value="ATP-BINDING CASSETTE TRANSPORTER"/>
    <property type="match status" value="1"/>
</dbReference>
<feature type="domain" description="ABC-2 type transporter transmembrane" evidence="7">
    <location>
        <begin position="53"/>
        <end position="261"/>
    </location>
</feature>
<reference evidence="8 9" key="1">
    <citation type="journal article" date="2014" name="Genome Biol. Evol.">
        <title>The secreted proteins of Achlya hypogyna and Thraustotheca clavata identify the ancestral oomycete secretome and reveal gene acquisitions by horizontal gene transfer.</title>
        <authorList>
            <person name="Misner I."/>
            <person name="Blouin N."/>
            <person name="Leonard G."/>
            <person name="Richards T.A."/>
            <person name="Lane C.E."/>
        </authorList>
    </citation>
    <scope>NUCLEOTIDE SEQUENCE [LARGE SCALE GENOMIC DNA]</scope>
    <source>
        <strain evidence="8 9">ATCC 34112</strain>
    </source>
</reference>
<evidence type="ECO:0000256" key="2">
    <source>
        <dbReference type="ARBA" id="ARBA00022448"/>
    </source>
</evidence>
<dbReference type="Pfam" id="PF01061">
    <property type="entry name" value="ABC2_membrane"/>
    <property type="match status" value="1"/>
</dbReference>
<keyword evidence="3 6" id="KW-0812">Transmembrane</keyword>
<evidence type="ECO:0000256" key="3">
    <source>
        <dbReference type="ARBA" id="ARBA00022692"/>
    </source>
</evidence>
<protein>
    <submittedName>
        <fullName evidence="8">ATP-binding Cassette (ABC) Superfamily</fullName>
    </submittedName>
</protein>
<feature type="transmembrane region" description="Helical" evidence="6">
    <location>
        <begin position="181"/>
        <end position="201"/>
    </location>
</feature>
<evidence type="ECO:0000259" key="7">
    <source>
        <dbReference type="Pfam" id="PF01061"/>
    </source>
</evidence>
<feature type="non-terminal residue" evidence="8">
    <location>
        <position position="1"/>
    </location>
</feature>
<evidence type="ECO:0000256" key="4">
    <source>
        <dbReference type="ARBA" id="ARBA00022989"/>
    </source>
</evidence>
<evidence type="ECO:0000256" key="5">
    <source>
        <dbReference type="ARBA" id="ARBA00023136"/>
    </source>
</evidence>
<dbReference type="InterPro" id="IPR013525">
    <property type="entry name" value="ABC2_TM"/>
</dbReference>
<gene>
    <name evidence="8" type="ORF">THRCLA_10831</name>
</gene>
<dbReference type="OrthoDB" id="66620at2759"/>
<dbReference type="EMBL" id="JNBS01004001">
    <property type="protein sequence ID" value="OQR84370.1"/>
    <property type="molecule type" value="Genomic_DNA"/>
</dbReference>
<comment type="subcellular location">
    <subcellularLocation>
        <location evidence="1">Membrane</location>
        <topology evidence="1">Multi-pass membrane protein</topology>
    </subcellularLocation>
</comment>
<feature type="transmembrane region" description="Helical" evidence="6">
    <location>
        <begin position="146"/>
        <end position="175"/>
    </location>
</feature>
<name>A0A1V9YF82_9STRA</name>
<feature type="transmembrane region" description="Helical" evidence="6">
    <location>
        <begin position="312"/>
        <end position="334"/>
    </location>
</feature>
<feature type="transmembrane region" description="Helical" evidence="6">
    <location>
        <begin position="74"/>
        <end position="92"/>
    </location>
</feature>
<accession>A0A1V9YF82</accession>
<keyword evidence="4 6" id="KW-1133">Transmembrane helix</keyword>
<keyword evidence="2" id="KW-0813">Transport</keyword>
<dbReference type="Proteomes" id="UP000243217">
    <property type="component" value="Unassembled WGS sequence"/>
</dbReference>
<feature type="transmembrane region" description="Helical" evidence="6">
    <location>
        <begin position="98"/>
        <end position="125"/>
    </location>
</feature>
<proteinExistence type="predicted"/>
<evidence type="ECO:0000256" key="6">
    <source>
        <dbReference type="SAM" id="Phobius"/>
    </source>
</evidence>
<evidence type="ECO:0000313" key="8">
    <source>
        <dbReference type="EMBL" id="OQR84370.1"/>
    </source>
</evidence>
<evidence type="ECO:0000256" key="1">
    <source>
        <dbReference type="ARBA" id="ARBA00004141"/>
    </source>
</evidence>
<organism evidence="8 9">
    <name type="scientific">Thraustotheca clavata</name>
    <dbReference type="NCBI Taxonomy" id="74557"/>
    <lineage>
        <taxon>Eukaryota</taxon>
        <taxon>Sar</taxon>
        <taxon>Stramenopiles</taxon>
        <taxon>Oomycota</taxon>
        <taxon>Saprolegniomycetes</taxon>
        <taxon>Saprolegniales</taxon>
        <taxon>Achlyaceae</taxon>
        <taxon>Thraustotheca</taxon>
    </lineage>
</organism>
<keyword evidence="5 6" id="KW-0472">Membrane</keyword>
<keyword evidence="9" id="KW-1185">Reference proteome</keyword>
<keyword evidence="8" id="KW-0067">ATP-binding</keyword>
<dbReference type="GO" id="GO:0140359">
    <property type="term" value="F:ABC-type transporter activity"/>
    <property type="evidence" value="ECO:0007669"/>
    <property type="project" value="InterPro"/>
</dbReference>
<sequence length="342" mass="38940">TKQSSLPANDFVQIFNESAESHKLIHELAIHTEPNPSLPELTFGKKRAASSMTQFKMLTQRFFRMYWRTPSYNNTRMMISIFLAVLVGLVFRNMNYTTFAGVTGGVGMIFLSSLFNGLISFNSVIPLAGEERASFYRERASQTYNALWYFVGSTLAEIPYVFFTTILFTIIYYPFVGLNESIGACLFYGFNLSLMVLMNVYMGQLMAYAMPSVEVAALVGFMFNSIFFLFMGYNPTASELPQGYRWLYTITPPKYALAILTAETFAKCTDGTQLGCHVLENVPPTILQEMNKTSVTVKQYVEHTYQMYYDDALLNIMVTLGCIVFYRILGLLALRFINHQKR</sequence>
<dbReference type="AlphaFoldDB" id="A0A1V9YF82"/>
<evidence type="ECO:0000313" key="9">
    <source>
        <dbReference type="Proteomes" id="UP000243217"/>
    </source>
</evidence>
<dbReference type="STRING" id="74557.A0A1V9YF82"/>
<dbReference type="GO" id="GO:0005524">
    <property type="term" value="F:ATP binding"/>
    <property type="evidence" value="ECO:0007669"/>
    <property type="project" value="UniProtKB-KW"/>
</dbReference>
<dbReference type="GO" id="GO:0016020">
    <property type="term" value="C:membrane"/>
    <property type="evidence" value="ECO:0007669"/>
    <property type="project" value="UniProtKB-SubCell"/>
</dbReference>
<comment type="caution">
    <text evidence="8">The sequence shown here is derived from an EMBL/GenBank/DDBJ whole genome shotgun (WGS) entry which is preliminary data.</text>
</comment>